<gene>
    <name evidence="1" type="ORF">Ato02nite_006060</name>
</gene>
<organism evidence="1 2">
    <name type="scientific">Paractinoplanes toevensis</name>
    <dbReference type="NCBI Taxonomy" id="571911"/>
    <lineage>
        <taxon>Bacteria</taxon>
        <taxon>Bacillati</taxon>
        <taxon>Actinomycetota</taxon>
        <taxon>Actinomycetes</taxon>
        <taxon>Micromonosporales</taxon>
        <taxon>Micromonosporaceae</taxon>
        <taxon>Paractinoplanes</taxon>
    </lineage>
</organism>
<evidence type="ECO:0000313" key="2">
    <source>
        <dbReference type="Proteomes" id="UP000677082"/>
    </source>
</evidence>
<reference evidence="1 2" key="1">
    <citation type="submission" date="2021-03" db="EMBL/GenBank/DDBJ databases">
        <title>Whole genome shotgun sequence of Actinoplanes toevensis NBRC 105298.</title>
        <authorList>
            <person name="Komaki H."/>
            <person name="Tamura T."/>
        </authorList>
    </citation>
    <scope>NUCLEOTIDE SEQUENCE [LARGE SCALE GENOMIC DNA]</scope>
    <source>
        <strain evidence="1 2">NBRC 105298</strain>
    </source>
</reference>
<dbReference type="AlphaFoldDB" id="A0A919T4P4"/>
<evidence type="ECO:0000313" key="1">
    <source>
        <dbReference type="EMBL" id="GIM88813.1"/>
    </source>
</evidence>
<dbReference type="Proteomes" id="UP000677082">
    <property type="component" value="Unassembled WGS sequence"/>
</dbReference>
<keyword evidence="2" id="KW-1185">Reference proteome</keyword>
<sequence>MTAMVEVMIGTRDGGVFGGMVPAGSAAHMEVLSWQEQLARWQVSHPDERLPFGTHRIRVGDVDSIVIGERR</sequence>
<protein>
    <submittedName>
        <fullName evidence="1">Uncharacterized protein</fullName>
    </submittedName>
</protein>
<proteinExistence type="predicted"/>
<dbReference type="EMBL" id="BOQN01000007">
    <property type="protein sequence ID" value="GIM88813.1"/>
    <property type="molecule type" value="Genomic_DNA"/>
</dbReference>
<comment type="caution">
    <text evidence="1">The sequence shown here is derived from an EMBL/GenBank/DDBJ whole genome shotgun (WGS) entry which is preliminary data.</text>
</comment>
<name>A0A919T4P4_9ACTN</name>
<accession>A0A919T4P4</accession>